<gene>
    <name evidence="1" type="ORF">O1611_g3063</name>
</gene>
<protein>
    <submittedName>
        <fullName evidence="1">Uncharacterized protein</fullName>
    </submittedName>
</protein>
<dbReference type="EMBL" id="JAPUUL010000469">
    <property type="protein sequence ID" value="KAJ8130565.1"/>
    <property type="molecule type" value="Genomic_DNA"/>
</dbReference>
<name>A0ACC2JSU9_9PEZI</name>
<evidence type="ECO:0000313" key="1">
    <source>
        <dbReference type="EMBL" id="KAJ8130565.1"/>
    </source>
</evidence>
<dbReference type="Proteomes" id="UP001153332">
    <property type="component" value="Unassembled WGS sequence"/>
</dbReference>
<comment type="caution">
    <text evidence="1">The sequence shown here is derived from an EMBL/GenBank/DDBJ whole genome shotgun (WGS) entry which is preliminary data.</text>
</comment>
<proteinExistence type="predicted"/>
<accession>A0ACC2JSU9</accession>
<sequence length="144" mass="15773">MPLHRAAYELDLRSFKLYLSSRPERDRNQTLEVRNHGGETLLHFASARCCIETIEFLIGQGLDINAVNSNGWTPLTCALVPTEKVTLRGRNTTAIAEAVRAARLLLSRGAEAAKTTDEGWTPLHCLALHHDGDRNGLGAELATA</sequence>
<evidence type="ECO:0000313" key="2">
    <source>
        <dbReference type="Proteomes" id="UP001153332"/>
    </source>
</evidence>
<reference evidence="1" key="1">
    <citation type="submission" date="2022-12" db="EMBL/GenBank/DDBJ databases">
        <title>Genome Sequence of Lasiodiplodia mahajangana.</title>
        <authorList>
            <person name="Buettner E."/>
        </authorList>
    </citation>
    <scope>NUCLEOTIDE SEQUENCE</scope>
    <source>
        <strain evidence="1">VT137</strain>
    </source>
</reference>
<organism evidence="1 2">
    <name type="scientific">Lasiodiplodia mahajangana</name>
    <dbReference type="NCBI Taxonomy" id="1108764"/>
    <lineage>
        <taxon>Eukaryota</taxon>
        <taxon>Fungi</taxon>
        <taxon>Dikarya</taxon>
        <taxon>Ascomycota</taxon>
        <taxon>Pezizomycotina</taxon>
        <taxon>Dothideomycetes</taxon>
        <taxon>Dothideomycetes incertae sedis</taxon>
        <taxon>Botryosphaeriales</taxon>
        <taxon>Botryosphaeriaceae</taxon>
        <taxon>Lasiodiplodia</taxon>
    </lineage>
</organism>
<keyword evidence="2" id="KW-1185">Reference proteome</keyword>